<dbReference type="PANTHER" id="PTHR46756:SF13">
    <property type="entry name" value="GROWTH ARREST-SPECIFIC PROTEIN 2"/>
    <property type="match status" value="1"/>
</dbReference>
<comment type="caution">
    <text evidence="8">The sequence shown here is derived from an EMBL/GenBank/DDBJ whole genome shotgun (WGS) entry which is preliminary data.</text>
</comment>
<feature type="region of interest" description="Disordered" evidence="5">
    <location>
        <begin position="107"/>
        <end position="272"/>
    </location>
</feature>
<dbReference type="Pfam" id="PF00307">
    <property type="entry name" value="CH"/>
    <property type="match status" value="1"/>
</dbReference>
<feature type="compositionally biased region" description="Gly residues" evidence="5">
    <location>
        <begin position="122"/>
        <end position="133"/>
    </location>
</feature>
<evidence type="ECO:0000256" key="4">
    <source>
        <dbReference type="ARBA" id="ARBA00038441"/>
    </source>
</evidence>
<accession>A0AAN9VJA3</accession>
<evidence type="ECO:0000256" key="5">
    <source>
        <dbReference type="SAM" id="MobiDB-lite"/>
    </source>
</evidence>
<gene>
    <name evidence="8" type="ORF">R5R35_011412</name>
</gene>
<organism evidence="8 9">
    <name type="scientific">Gryllus longicercus</name>
    <dbReference type="NCBI Taxonomy" id="2509291"/>
    <lineage>
        <taxon>Eukaryota</taxon>
        <taxon>Metazoa</taxon>
        <taxon>Ecdysozoa</taxon>
        <taxon>Arthropoda</taxon>
        <taxon>Hexapoda</taxon>
        <taxon>Insecta</taxon>
        <taxon>Pterygota</taxon>
        <taxon>Neoptera</taxon>
        <taxon>Polyneoptera</taxon>
        <taxon>Orthoptera</taxon>
        <taxon>Ensifera</taxon>
        <taxon>Gryllidea</taxon>
        <taxon>Grylloidea</taxon>
        <taxon>Gryllidae</taxon>
        <taxon>Gryllinae</taxon>
        <taxon>Gryllus</taxon>
    </lineage>
</organism>
<protein>
    <submittedName>
        <fullName evidence="8">Uncharacterized protein</fullName>
    </submittedName>
</protein>
<keyword evidence="3" id="KW-0206">Cytoskeleton</keyword>
<dbReference type="GO" id="GO:0008017">
    <property type="term" value="F:microtubule binding"/>
    <property type="evidence" value="ECO:0007669"/>
    <property type="project" value="InterPro"/>
</dbReference>
<feature type="compositionally biased region" description="Gly residues" evidence="5">
    <location>
        <begin position="173"/>
        <end position="183"/>
    </location>
</feature>
<feature type="compositionally biased region" description="Gly residues" evidence="5">
    <location>
        <begin position="521"/>
        <end position="532"/>
    </location>
</feature>
<evidence type="ECO:0000259" key="6">
    <source>
        <dbReference type="PROSITE" id="PS50021"/>
    </source>
</evidence>
<dbReference type="GO" id="GO:0051764">
    <property type="term" value="P:actin crosslink formation"/>
    <property type="evidence" value="ECO:0007669"/>
    <property type="project" value="TreeGrafter"/>
</dbReference>
<dbReference type="PROSITE" id="PS51460">
    <property type="entry name" value="GAR"/>
    <property type="match status" value="1"/>
</dbReference>
<dbReference type="SMART" id="SM00243">
    <property type="entry name" value="GAS2"/>
    <property type="match status" value="1"/>
</dbReference>
<dbReference type="GO" id="GO:0051015">
    <property type="term" value="F:actin filament binding"/>
    <property type="evidence" value="ECO:0007669"/>
    <property type="project" value="TreeGrafter"/>
</dbReference>
<dbReference type="Gene3D" id="3.30.920.20">
    <property type="entry name" value="Gas2-like domain"/>
    <property type="match status" value="1"/>
</dbReference>
<dbReference type="Gene3D" id="1.10.418.10">
    <property type="entry name" value="Calponin-like domain"/>
    <property type="match status" value="1"/>
</dbReference>
<dbReference type="PANTHER" id="PTHR46756">
    <property type="entry name" value="TRANSGELIN"/>
    <property type="match status" value="1"/>
</dbReference>
<dbReference type="InterPro" id="IPR036872">
    <property type="entry name" value="CH_dom_sf"/>
</dbReference>
<dbReference type="SMART" id="SM00033">
    <property type="entry name" value="CH"/>
    <property type="match status" value="1"/>
</dbReference>
<feature type="compositionally biased region" description="Low complexity" evidence="5">
    <location>
        <begin position="461"/>
        <end position="471"/>
    </location>
</feature>
<evidence type="ECO:0000313" key="8">
    <source>
        <dbReference type="EMBL" id="KAK7792408.1"/>
    </source>
</evidence>
<feature type="compositionally biased region" description="Low complexity" evidence="5">
    <location>
        <begin position="252"/>
        <end position="262"/>
    </location>
</feature>
<feature type="region of interest" description="Disordered" evidence="5">
    <location>
        <begin position="1"/>
        <end position="95"/>
    </location>
</feature>
<feature type="region of interest" description="Disordered" evidence="5">
    <location>
        <begin position="515"/>
        <end position="569"/>
    </location>
</feature>
<dbReference type="CDD" id="cd21204">
    <property type="entry name" value="CH_GAS2-like"/>
    <property type="match status" value="1"/>
</dbReference>
<dbReference type="AlphaFoldDB" id="A0AAN9VJA3"/>
<sequence length="678" mass="71720">MTSACGPSVGPQPPFAAPTCPPPPLRVTASRRVALPRARVYRSPAARLAAGRRTRRRGCGGGRAARRGAGPRASAAAASSADGDETSGAVPEREPARCEWAVCPAAAAGGRSARQPSATRGFRGGGGGRGGGGARRRSVLWRADCGGGGGGGAAAASGDDSAPSTPVTARPGLAGGAQRGAGSGRRPRMSSARPPQGRYFRRGGSFGGGGGIASSTSSSASASGAKGAMNAGGSGGGPASLPAEAARPKTAPAPGSASAPAPAAAPGPVPETEQEYVEYFQDRITSSQYRQLFPLQEDLADWINKTLEIDHVTGDNFLDALDNGVIVCQLARVVQARAQELFETGCYSGPVPNIQGRCWERAARRSFFSRDNMENFITFCRRLGIHPNLLFESDDLVLHHNPRSVILCLLEVARLAQRFGLEPPGLVQLEKEIDEEEEQDSKHTLLSWQFHRTPSEKMRHSSSSSAISGGSMTRWGRSSFGRNRSSERRSLMLLESSGSPTATDGLSPARDLRRAVSEGNTGPGGATSGGASDGVPSDTTEDDWSRGSGEDPDLELEHDTSISHSVPDITELDRKVQQATRVAQRQCHCPSTKCSRLKVKKVGEGRYNIAGRNVFIRLLKGRHMMVRVGGGWDTLEHFLMRHDPCQIKVVSRDSPINRSYLHIQAKYRSPPPSEAIGR</sequence>
<dbReference type="SUPFAM" id="SSF47576">
    <property type="entry name" value="Calponin-homology domain, CH-domain"/>
    <property type="match status" value="1"/>
</dbReference>
<reference evidence="8 9" key="1">
    <citation type="submission" date="2024-03" db="EMBL/GenBank/DDBJ databases">
        <title>The genome assembly and annotation of the cricket Gryllus longicercus Weissman &amp; Gray.</title>
        <authorList>
            <person name="Szrajer S."/>
            <person name="Gray D."/>
            <person name="Ylla G."/>
        </authorList>
    </citation>
    <scope>NUCLEOTIDE SEQUENCE [LARGE SCALE GENOMIC DNA]</scope>
    <source>
        <strain evidence="8">DAG 2021-001</strain>
        <tissue evidence="8">Whole body minus gut</tissue>
    </source>
</reference>
<evidence type="ECO:0000256" key="3">
    <source>
        <dbReference type="ARBA" id="ARBA00023212"/>
    </source>
</evidence>
<dbReference type="GO" id="GO:0008093">
    <property type="term" value="F:cytoskeletal anchor activity"/>
    <property type="evidence" value="ECO:0007669"/>
    <property type="project" value="TreeGrafter"/>
</dbReference>
<evidence type="ECO:0000256" key="1">
    <source>
        <dbReference type="ARBA" id="ARBA00004245"/>
    </source>
</evidence>
<feature type="compositionally biased region" description="Low complexity" evidence="5">
    <location>
        <begin position="67"/>
        <end position="81"/>
    </location>
</feature>
<feature type="compositionally biased region" description="Pro residues" evidence="5">
    <location>
        <begin position="10"/>
        <end position="25"/>
    </location>
</feature>
<feature type="domain" description="Calponin-homology (CH)" evidence="6">
    <location>
        <begin position="293"/>
        <end position="417"/>
    </location>
</feature>
<name>A0AAN9VJA3_9ORTH</name>
<comment type="similarity">
    <text evidence="4">Belongs to the GAS2 family.</text>
</comment>
<dbReference type="SUPFAM" id="SSF143575">
    <property type="entry name" value="GAS2 domain-like"/>
    <property type="match status" value="1"/>
</dbReference>
<dbReference type="PROSITE" id="PS50021">
    <property type="entry name" value="CH"/>
    <property type="match status" value="1"/>
</dbReference>
<dbReference type="Pfam" id="PF02187">
    <property type="entry name" value="GAS2"/>
    <property type="match status" value="1"/>
</dbReference>
<dbReference type="EMBL" id="JAZDUA010000450">
    <property type="protein sequence ID" value="KAK7792408.1"/>
    <property type="molecule type" value="Genomic_DNA"/>
</dbReference>
<comment type="subcellular location">
    <subcellularLocation>
        <location evidence="1">Cytoplasm</location>
        <location evidence="1">Cytoskeleton</location>
    </subcellularLocation>
</comment>
<evidence type="ECO:0000259" key="7">
    <source>
        <dbReference type="PROSITE" id="PS51460"/>
    </source>
</evidence>
<feature type="region of interest" description="Disordered" evidence="5">
    <location>
        <begin position="451"/>
        <end position="483"/>
    </location>
</feature>
<feature type="domain" description="GAR" evidence="7">
    <location>
        <begin position="570"/>
        <end position="646"/>
    </location>
</feature>
<evidence type="ECO:0000256" key="2">
    <source>
        <dbReference type="ARBA" id="ARBA00022490"/>
    </source>
</evidence>
<dbReference type="GO" id="GO:0005884">
    <property type="term" value="C:actin filament"/>
    <property type="evidence" value="ECO:0007669"/>
    <property type="project" value="TreeGrafter"/>
</dbReference>
<dbReference type="InterPro" id="IPR036534">
    <property type="entry name" value="GAR_dom_sf"/>
</dbReference>
<dbReference type="InterPro" id="IPR003108">
    <property type="entry name" value="GAR_dom"/>
</dbReference>
<dbReference type="InterPro" id="IPR001715">
    <property type="entry name" value="CH_dom"/>
</dbReference>
<dbReference type="Proteomes" id="UP001378592">
    <property type="component" value="Unassembled WGS sequence"/>
</dbReference>
<feature type="compositionally biased region" description="Low complexity" evidence="5">
    <location>
        <begin position="213"/>
        <end position="229"/>
    </location>
</feature>
<evidence type="ECO:0000313" key="9">
    <source>
        <dbReference type="Proteomes" id="UP001378592"/>
    </source>
</evidence>
<keyword evidence="9" id="KW-1185">Reference proteome</keyword>
<keyword evidence="2" id="KW-0963">Cytoplasm</keyword>
<feature type="compositionally biased region" description="Basic and acidic residues" evidence="5">
    <location>
        <begin position="543"/>
        <end position="561"/>
    </location>
</feature>
<proteinExistence type="inferred from homology"/>